<dbReference type="InterPro" id="IPR010221">
    <property type="entry name" value="VCBS_dom"/>
</dbReference>
<dbReference type="PROSITE" id="PS51257">
    <property type="entry name" value="PROKAR_LIPOPROTEIN"/>
    <property type="match status" value="1"/>
</dbReference>
<evidence type="ECO:0008006" key="4">
    <source>
        <dbReference type="Google" id="ProtNLM"/>
    </source>
</evidence>
<keyword evidence="3" id="KW-1185">Reference proteome</keyword>
<evidence type="ECO:0000256" key="1">
    <source>
        <dbReference type="SAM" id="SignalP"/>
    </source>
</evidence>
<dbReference type="Proteomes" id="UP000614272">
    <property type="component" value="Unassembled WGS sequence"/>
</dbReference>
<proteinExistence type="predicted"/>
<feature type="signal peptide" evidence="1">
    <location>
        <begin position="1"/>
        <end position="20"/>
    </location>
</feature>
<keyword evidence="1" id="KW-0732">Signal</keyword>
<reference evidence="3" key="1">
    <citation type="journal article" date="2019" name="Int. J. Syst. Evol. Microbiol.">
        <title>The Global Catalogue of Microorganisms (GCM) 10K type strain sequencing project: providing services to taxonomists for standard genome sequencing and annotation.</title>
        <authorList>
            <consortium name="The Broad Institute Genomics Platform"/>
            <consortium name="The Broad Institute Genome Sequencing Center for Infectious Disease"/>
            <person name="Wu L."/>
            <person name="Ma J."/>
        </authorList>
    </citation>
    <scope>NUCLEOTIDE SEQUENCE [LARGE SCALE GENOMIC DNA]</scope>
    <source>
        <strain evidence="3">CGMCC 1.12923</strain>
    </source>
</reference>
<evidence type="ECO:0000313" key="2">
    <source>
        <dbReference type="EMBL" id="GGD78795.1"/>
    </source>
</evidence>
<comment type="caution">
    <text evidence="2">The sequence shown here is derived from an EMBL/GenBank/DDBJ whole genome shotgun (WGS) entry which is preliminary data.</text>
</comment>
<gene>
    <name evidence="2" type="ORF">GCM10011357_37200</name>
</gene>
<dbReference type="Gene3D" id="2.60.40.3440">
    <property type="match status" value="1"/>
</dbReference>
<evidence type="ECO:0000313" key="3">
    <source>
        <dbReference type="Proteomes" id="UP000614272"/>
    </source>
</evidence>
<dbReference type="RefSeq" id="WP_229748209.1">
    <property type="nucleotide sequence ID" value="NZ_BMGJ01000022.1"/>
</dbReference>
<dbReference type="Pfam" id="PF17963">
    <property type="entry name" value="Big_9"/>
    <property type="match status" value="1"/>
</dbReference>
<accession>A0ABQ1RQV9</accession>
<organism evidence="2 3">
    <name type="scientific">Lacimicrobium alkaliphilum</name>
    <dbReference type="NCBI Taxonomy" id="1526571"/>
    <lineage>
        <taxon>Bacteria</taxon>
        <taxon>Pseudomonadati</taxon>
        <taxon>Pseudomonadota</taxon>
        <taxon>Gammaproteobacteria</taxon>
        <taxon>Alteromonadales</taxon>
        <taxon>Alteromonadaceae</taxon>
        <taxon>Lacimicrobium</taxon>
    </lineage>
</organism>
<feature type="chain" id="PRO_5045708470" description="Cadherin-like domain-containing protein" evidence="1">
    <location>
        <begin position="21"/>
        <end position="165"/>
    </location>
</feature>
<protein>
    <recommendedName>
        <fullName evidence="4">Cadherin-like domain-containing protein</fullName>
    </recommendedName>
</protein>
<dbReference type="NCBIfam" id="TIGR01965">
    <property type="entry name" value="VCBS_repeat"/>
    <property type="match status" value="1"/>
</dbReference>
<dbReference type="EMBL" id="BMGJ01000022">
    <property type="protein sequence ID" value="GGD78795.1"/>
    <property type="molecule type" value="Genomic_DNA"/>
</dbReference>
<name>A0ABQ1RQV9_9ALTE</name>
<sequence>MLRTILLGAMALMLSGCFNGDDSKSSPMEKNQAPVAADSQLITQTEVPVSDSLQASDEDNDPLSFALEQEANNGMVTISQNGDFTYTPDNEFTGQDSFTFSVTDNQNPAVVGEVSVSVEALQVLFSNLSREAFAQAGDDMPLRLNGRVVTNDVTSEQAYDDLLID</sequence>